<dbReference type="InterPro" id="IPR036621">
    <property type="entry name" value="Anticodon-bd_dom_sf"/>
</dbReference>
<dbReference type="SMART" id="SM00360">
    <property type="entry name" value="RRM"/>
    <property type="match status" value="1"/>
</dbReference>
<feature type="domain" description="RRM" evidence="3">
    <location>
        <begin position="296"/>
        <end position="367"/>
    </location>
</feature>
<gene>
    <name evidence="4" type="ORF">RCL2_001180500</name>
</gene>
<comment type="caution">
    <text evidence="4">The sequence shown here is derived from an EMBL/GenBank/DDBJ whole genome shotgun (WGS) entry which is preliminary data.</text>
</comment>
<dbReference type="PANTHER" id="PTHR23295">
    <property type="entry name" value="NUCLEAR RECEPTOR COACTIVATOR 5-RELATED"/>
    <property type="match status" value="1"/>
</dbReference>
<dbReference type="InterPro" id="IPR012677">
    <property type="entry name" value="Nucleotide-bd_a/b_plait_sf"/>
</dbReference>
<dbReference type="PANTHER" id="PTHR23295:SF6">
    <property type="entry name" value="NEOSIN, ISOFORM A"/>
    <property type="match status" value="1"/>
</dbReference>
<protein>
    <submittedName>
        <fullName evidence="4">RNA recognition motif containing protein</fullName>
    </submittedName>
</protein>
<feature type="compositionally biased region" description="Basic and acidic residues" evidence="2">
    <location>
        <begin position="449"/>
        <end position="492"/>
    </location>
</feature>
<feature type="region of interest" description="Disordered" evidence="2">
    <location>
        <begin position="390"/>
        <end position="536"/>
    </location>
</feature>
<feature type="region of interest" description="Disordered" evidence="2">
    <location>
        <begin position="1"/>
        <end position="30"/>
    </location>
</feature>
<dbReference type="SUPFAM" id="SSF52954">
    <property type="entry name" value="Class II aaRS ABD-related"/>
    <property type="match status" value="1"/>
</dbReference>
<feature type="compositionally biased region" description="Polar residues" evidence="2">
    <location>
        <begin position="10"/>
        <end position="30"/>
    </location>
</feature>
<dbReference type="InterPro" id="IPR052600">
    <property type="entry name" value="Nuc_rcpt_coact/corep"/>
</dbReference>
<sequence>MSEIEGQKQLPFTENNPHMMTKISQSEQITYNAKPSSRLQQKEISIGEQQEIDITTSIQPTSKNEINSDTIQNVSTFEGVVETPLKLFNPDFSMQNQIEMPLPNSNIDIDNNSLAQASIEQSPEPSVKKEPSLKQELSIEQQTSIESQFSNDKTSPNIGVNYQNNVINSLPYIKMENNNMETDDNFNSKENNDINVKPLRAKASDLFNVSNAHLSSEFSYQDENNNQTKNEGNVNQSEIEQSAQLNINQTNRESRRWRNHRSPNSSQFDNEKSDHKGSLNLRKISDAEFQALPSGSRLFLGNLSTHSTSRKELFDIFSPYGEILQISIKNSFGFVQYDNVESVKKAIEKENGRILHGLKLGLEISYSKPWNHSPVQEEGGFKSGVIHRHKKHWNQRGGHKNAWQSERDSSRGHHGQSFPNRRHNEYERRPNDPKFGRRTSYDSRSGYDYPDHKEFRSQEFREDFKEEHDYRPREERGIRRGSYREQHREERFKHRSKPYKIPSRDFNNERRQSREYPYRSQSHDEPNEEFPLPRRQGNDVPECQIIVLEEVERNFLWQVEKAFREASSTVHILHLSRKLHPQSVIRQMVIEGVHAVVFIEKHLALNGRVNMQIFDQTRSRDNVKYDEYNNIKVEEAVGFLLRARVSQRPIEIRTDNNLFGQQNVQQVPQLPSITGQPVSTNINPISLNNVNFAALANLLGSLQQQQQSAPASVPTQGIQQIPMIPQAGGIQPSQQPNLLSQQQPPNIDVQQLLRQLAPQNSGLQNQNPFMSMPQQIAPNLASPQSHFNTTAMMNQPPNILSQNAISSSGIPLSQHQAPHISPNVSQFSTPISTPSNVTDLMAQFKQYSNQR</sequence>
<feature type="compositionally biased region" description="Basic and acidic residues" evidence="2">
    <location>
        <begin position="422"/>
        <end position="441"/>
    </location>
</feature>
<dbReference type="OrthoDB" id="10044938at2759"/>
<dbReference type="Gene3D" id="3.30.70.330">
    <property type="match status" value="1"/>
</dbReference>
<dbReference type="InterPro" id="IPR035979">
    <property type="entry name" value="RBD_domain_sf"/>
</dbReference>
<dbReference type="SUPFAM" id="SSF54928">
    <property type="entry name" value="RNA-binding domain, RBD"/>
    <property type="match status" value="1"/>
</dbReference>
<dbReference type="AlphaFoldDB" id="A0A8H3LDI2"/>
<evidence type="ECO:0000313" key="5">
    <source>
        <dbReference type="Proteomes" id="UP000615446"/>
    </source>
</evidence>
<name>A0A8H3LDI2_9GLOM</name>
<dbReference type="Proteomes" id="UP000615446">
    <property type="component" value="Unassembled WGS sequence"/>
</dbReference>
<reference evidence="4" key="1">
    <citation type="submission" date="2019-10" db="EMBL/GenBank/DDBJ databases">
        <title>Conservation and host-specific expression of non-tandemly repeated heterogenous ribosome RNA gene in arbuscular mycorrhizal fungi.</title>
        <authorList>
            <person name="Maeda T."/>
            <person name="Kobayashi Y."/>
            <person name="Nakagawa T."/>
            <person name="Ezawa T."/>
            <person name="Yamaguchi K."/>
            <person name="Bino T."/>
            <person name="Nishimoto Y."/>
            <person name="Shigenobu S."/>
            <person name="Kawaguchi M."/>
        </authorList>
    </citation>
    <scope>NUCLEOTIDE SEQUENCE</scope>
    <source>
        <strain evidence="4">HR1</strain>
    </source>
</reference>
<evidence type="ECO:0000256" key="2">
    <source>
        <dbReference type="SAM" id="MobiDB-lite"/>
    </source>
</evidence>
<organism evidence="4 5">
    <name type="scientific">Rhizophagus clarus</name>
    <dbReference type="NCBI Taxonomy" id="94130"/>
    <lineage>
        <taxon>Eukaryota</taxon>
        <taxon>Fungi</taxon>
        <taxon>Fungi incertae sedis</taxon>
        <taxon>Mucoromycota</taxon>
        <taxon>Glomeromycotina</taxon>
        <taxon>Glomeromycetes</taxon>
        <taxon>Glomerales</taxon>
        <taxon>Glomeraceae</taxon>
        <taxon>Rhizophagus</taxon>
    </lineage>
</organism>
<keyword evidence="1" id="KW-0694">RNA-binding</keyword>
<accession>A0A8H3LDI2</accession>
<proteinExistence type="predicted"/>
<feature type="region of interest" description="Disordered" evidence="2">
    <location>
        <begin position="117"/>
        <end position="138"/>
    </location>
</feature>
<dbReference type="PROSITE" id="PS50102">
    <property type="entry name" value="RRM"/>
    <property type="match status" value="1"/>
</dbReference>
<feature type="region of interest" description="Disordered" evidence="2">
    <location>
        <begin position="249"/>
        <end position="277"/>
    </location>
</feature>
<dbReference type="InterPro" id="IPR000504">
    <property type="entry name" value="RRM_dom"/>
</dbReference>
<evidence type="ECO:0000256" key="1">
    <source>
        <dbReference type="PROSITE-ProRule" id="PRU00176"/>
    </source>
</evidence>
<evidence type="ECO:0000313" key="4">
    <source>
        <dbReference type="EMBL" id="GES84701.1"/>
    </source>
</evidence>
<dbReference type="EMBL" id="BLAL01000083">
    <property type="protein sequence ID" value="GES84701.1"/>
    <property type="molecule type" value="Genomic_DNA"/>
</dbReference>
<evidence type="ECO:0000259" key="3">
    <source>
        <dbReference type="PROSITE" id="PS50102"/>
    </source>
</evidence>
<dbReference type="Gene3D" id="3.40.50.800">
    <property type="entry name" value="Anticodon-binding domain"/>
    <property type="match status" value="1"/>
</dbReference>
<dbReference type="GO" id="GO:0003723">
    <property type="term" value="F:RNA binding"/>
    <property type="evidence" value="ECO:0007669"/>
    <property type="project" value="UniProtKB-UniRule"/>
</dbReference>
<feature type="compositionally biased region" description="Basic residues" evidence="2">
    <location>
        <begin position="390"/>
        <end position="399"/>
    </location>
</feature>
<feature type="compositionally biased region" description="Basic and acidic residues" evidence="2">
    <location>
        <begin position="502"/>
        <end position="525"/>
    </location>
</feature>
<dbReference type="Pfam" id="PF00076">
    <property type="entry name" value="RRM_1"/>
    <property type="match status" value="1"/>
</dbReference>